<dbReference type="AlphaFoldDB" id="A0A937G205"/>
<dbReference type="Proteomes" id="UP000614216">
    <property type="component" value="Unassembled WGS sequence"/>
</dbReference>
<proteinExistence type="predicted"/>
<keyword evidence="2" id="KW-1185">Reference proteome</keyword>
<gene>
    <name evidence="1" type="ORF">JMN32_19890</name>
</gene>
<dbReference type="EMBL" id="JAEUGD010000064">
    <property type="protein sequence ID" value="MBL6448583.1"/>
    <property type="molecule type" value="Genomic_DNA"/>
</dbReference>
<comment type="caution">
    <text evidence="1">The sequence shown here is derived from an EMBL/GenBank/DDBJ whole genome shotgun (WGS) entry which is preliminary data.</text>
</comment>
<reference evidence="1" key="1">
    <citation type="submission" date="2021-01" db="EMBL/GenBank/DDBJ databases">
        <title>Fulvivirga kasyanovii gen. nov., sp nov., a novel member of the phylum Bacteroidetes isolated from seawater in a mussel farm.</title>
        <authorList>
            <person name="Zhao L.-H."/>
            <person name="Wang Z.-J."/>
        </authorList>
    </citation>
    <scope>NUCLEOTIDE SEQUENCE</scope>
    <source>
        <strain evidence="1">29W222</strain>
    </source>
</reference>
<evidence type="ECO:0000313" key="2">
    <source>
        <dbReference type="Proteomes" id="UP000614216"/>
    </source>
</evidence>
<organism evidence="1 2">
    <name type="scientific">Fulvivirga marina</name>
    <dbReference type="NCBI Taxonomy" id="2494733"/>
    <lineage>
        <taxon>Bacteria</taxon>
        <taxon>Pseudomonadati</taxon>
        <taxon>Bacteroidota</taxon>
        <taxon>Cytophagia</taxon>
        <taxon>Cytophagales</taxon>
        <taxon>Fulvivirgaceae</taxon>
        <taxon>Fulvivirga</taxon>
    </lineage>
</organism>
<accession>A0A937G205</accession>
<name>A0A937G205_9BACT</name>
<evidence type="ECO:0000313" key="1">
    <source>
        <dbReference type="EMBL" id="MBL6448583.1"/>
    </source>
</evidence>
<protein>
    <submittedName>
        <fullName evidence="1">Uncharacterized protein</fullName>
    </submittedName>
</protein>
<sequence>MKNFHMNFAITAYDDCGGAGVLGDFTPEGECIAEGSLIVGGMLIKKGFDATTLVDSVTIDAAVTAGDVKILTGFSGNWPKATANKKAGMAFKKEKTSSFSYAIPFKHYSVDSNLAFWNKVNFSNEWSMVFIFEDFRPYAALDKELGVIPMDFDVNLASDEELGGSRRIEGTASWTVASLPYLLSDLPASVLAPYFR</sequence>
<dbReference type="RefSeq" id="WP_202858118.1">
    <property type="nucleotide sequence ID" value="NZ_JAEUGD010000064.1"/>
</dbReference>